<evidence type="ECO:0000256" key="6">
    <source>
        <dbReference type="ARBA" id="ARBA00023315"/>
    </source>
</evidence>
<dbReference type="GO" id="GO:0006612">
    <property type="term" value="P:protein targeting to membrane"/>
    <property type="evidence" value="ECO:0007669"/>
    <property type="project" value="TreeGrafter"/>
</dbReference>
<dbReference type="Proteomes" id="UP001162031">
    <property type="component" value="Unassembled WGS sequence"/>
</dbReference>
<dbReference type="PROSITE" id="PS50216">
    <property type="entry name" value="DHHC"/>
    <property type="match status" value="1"/>
</dbReference>
<keyword evidence="11" id="KW-1185">Reference proteome</keyword>
<reference evidence="10" key="1">
    <citation type="submission" date="2022-12" db="EMBL/GenBank/DDBJ databases">
        <authorList>
            <person name="Webb A."/>
        </authorList>
    </citation>
    <scope>NUCLEOTIDE SEQUENCE</scope>
    <source>
        <strain evidence="10">Hp1</strain>
    </source>
</reference>
<feature type="transmembrane region" description="Helical" evidence="7">
    <location>
        <begin position="56"/>
        <end position="81"/>
    </location>
</feature>
<feature type="transmembrane region" description="Helical" evidence="7">
    <location>
        <begin position="184"/>
        <end position="214"/>
    </location>
</feature>
<comment type="catalytic activity">
    <reaction evidence="7">
        <text>L-cysteinyl-[protein] + hexadecanoyl-CoA = S-hexadecanoyl-L-cysteinyl-[protein] + CoA</text>
        <dbReference type="Rhea" id="RHEA:36683"/>
        <dbReference type="Rhea" id="RHEA-COMP:10131"/>
        <dbReference type="Rhea" id="RHEA-COMP:11032"/>
        <dbReference type="ChEBI" id="CHEBI:29950"/>
        <dbReference type="ChEBI" id="CHEBI:57287"/>
        <dbReference type="ChEBI" id="CHEBI:57379"/>
        <dbReference type="ChEBI" id="CHEBI:74151"/>
        <dbReference type="EC" id="2.3.1.225"/>
    </reaction>
</comment>
<organism evidence="10 11">
    <name type="scientific">Hyaloperonospora brassicae</name>
    <name type="common">Brassica downy mildew</name>
    <name type="synonym">Peronospora brassicae</name>
    <dbReference type="NCBI Taxonomy" id="162125"/>
    <lineage>
        <taxon>Eukaryota</taxon>
        <taxon>Sar</taxon>
        <taxon>Stramenopiles</taxon>
        <taxon>Oomycota</taxon>
        <taxon>Peronosporomycetes</taxon>
        <taxon>Peronosporales</taxon>
        <taxon>Peronosporaceae</taxon>
        <taxon>Hyaloperonospora</taxon>
    </lineage>
</organism>
<dbReference type="GO" id="GO:0005794">
    <property type="term" value="C:Golgi apparatus"/>
    <property type="evidence" value="ECO:0007669"/>
    <property type="project" value="TreeGrafter"/>
</dbReference>
<evidence type="ECO:0000256" key="4">
    <source>
        <dbReference type="ARBA" id="ARBA00022989"/>
    </source>
</evidence>
<keyword evidence="2 7" id="KW-0808">Transferase</keyword>
<comment type="subcellular location">
    <subcellularLocation>
        <location evidence="1">Membrane</location>
        <topology evidence="1">Multi-pass membrane protein</topology>
    </subcellularLocation>
</comment>
<evidence type="ECO:0000256" key="5">
    <source>
        <dbReference type="ARBA" id="ARBA00023136"/>
    </source>
</evidence>
<evidence type="ECO:0000256" key="1">
    <source>
        <dbReference type="ARBA" id="ARBA00004141"/>
    </source>
</evidence>
<dbReference type="PANTHER" id="PTHR22883:SF203">
    <property type="entry name" value="PALMITOYLTRANSFERASE"/>
    <property type="match status" value="1"/>
</dbReference>
<evidence type="ECO:0000313" key="10">
    <source>
        <dbReference type="EMBL" id="CAI5742549.1"/>
    </source>
</evidence>
<dbReference type="GO" id="GO:0019706">
    <property type="term" value="F:protein-cysteine S-palmitoyltransferase activity"/>
    <property type="evidence" value="ECO:0007669"/>
    <property type="project" value="UniProtKB-EC"/>
</dbReference>
<proteinExistence type="inferred from homology"/>
<feature type="domain" description="Palmitoyltransferase DHHC" evidence="9">
    <location>
        <begin position="152"/>
        <end position="267"/>
    </location>
</feature>
<dbReference type="GO" id="GO:0005783">
    <property type="term" value="C:endoplasmic reticulum"/>
    <property type="evidence" value="ECO:0007669"/>
    <property type="project" value="TreeGrafter"/>
</dbReference>
<evidence type="ECO:0000313" key="11">
    <source>
        <dbReference type="Proteomes" id="UP001162031"/>
    </source>
</evidence>
<dbReference type="EC" id="2.3.1.225" evidence="7"/>
<dbReference type="Pfam" id="PF01529">
    <property type="entry name" value="DHHC"/>
    <property type="match status" value="1"/>
</dbReference>
<feature type="compositionally biased region" description="Pro residues" evidence="8">
    <location>
        <begin position="1"/>
        <end position="10"/>
    </location>
</feature>
<keyword evidence="5 7" id="KW-0472">Membrane</keyword>
<evidence type="ECO:0000256" key="7">
    <source>
        <dbReference type="RuleBase" id="RU079119"/>
    </source>
</evidence>
<keyword evidence="3 7" id="KW-0812">Transmembrane</keyword>
<comment type="domain">
    <text evidence="7">The DHHC domain is required for palmitoyltransferase activity.</text>
</comment>
<name>A0AAV0V4D8_HYABA</name>
<dbReference type="PANTHER" id="PTHR22883">
    <property type="entry name" value="ZINC FINGER DHHC DOMAIN CONTAINING PROTEIN"/>
    <property type="match status" value="1"/>
</dbReference>
<protein>
    <recommendedName>
        <fullName evidence="7">Palmitoyltransferase</fullName>
        <ecNumber evidence="7">2.3.1.225</ecNumber>
    </recommendedName>
</protein>
<evidence type="ECO:0000259" key="9">
    <source>
        <dbReference type="Pfam" id="PF01529"/>
    </source>
</evidence>
<keyword evidence="4 7" id="KW-1133">Transmembrane helix</keyword>
<dbReference type="EMBL" id="CANTFL010001471">
    <property type="protein sequence ID" value="CAI5742549.1"/>
    <property type="molecule type" value="Genomic_DNA"/>
</dbReference>
<feature type="compositionally biased region" description="Low complexity" evidence="8">
    <location>
        <begin position="11"/>
        <end position="37"/>
    </location>
</feature>
<dbReference type="InterPro" id="IPR001594">
    <property type="entry name" value="Palmitoyltrfase_DHHC"/>
</dbReference>
<evidence type="ECO:0000256" key="8">
    <source>
        <dbReference type="SAM" id="MobiDB-lite"/>
    </source>
</evidence>
<dbReference type="AlphaFoldDB" id="A0AAV0V4D8"/>
<feature type="transmembrane region" description="Helical" evidence="7">
    <location>
        <begin position="221"/>
        <end position="240"/>
    </location>
</feature>
<evidence type="ECO:0000256" key="3">
    <source>
        <dbReference type="ARBA" id="ARBA00022692"/>
    </source>
</evidence>
<evidence type="ECO:0000256" key="2">
    <source>
        <dbReference type="ARBA" id="ARBA00022679"/>
    </source>
</evidence>
<dbReference type="InterPro" id="IPR039859">
    <property type="entry name" value="PFA4/ZDH16/20/ERF2-like"/>
</dbReference>
<comment type="similarity">
    <text evidence="7">Belongs to the DHHC palmitoyltransferase family.</text>
</comment>
<feature type="region of interest" description="Disordered" evidence="8">
    <location>
        <begin position="1"/>
        <end position="45"/>
    </location>
</feature>
<accession>A0AAV0V4D8</accession>
<gene>
    <name evidence="10" type="ORF">HBR001_LOCUS9037</name>
</gene>
<dbReference type="GO" id="GO:0016020">
    <property type="term" value="C:membrane"/>
    <property type="evidence" value="ECO:0007669"/>
    <property type="project" value="UniProtKB-SubCell"/>
</dbReference>
<comment type="caution">
    <text evidence="10">The sequence shown here is derived from an EMBL/GenBank/DDBJ whole genome shotgun (WGS) entry which is preliminary data.</text>
</comment>
<keyword evidence="6 7" id="KW-0012">Acyltransferase</keyword>
<sequence length="334" mass="36967">MTRPLTPPPSQVSSASPSSLPVHHSPRTTSSTGPPSTAVGHQRHNGFERPFSRDQLISWIGHSVSAVCFFLGALSLCLCCTGQGNGPDNTDTSRRRNSCKSMLTVTVVAVAVHIVNSTVLVASWRVCETIDPAIHADPSTSWWSSRLSGPRWAKTRYCAVCRKTVPGMDHHCTWLQTCIGRANYVQFFTVACTGTVQFGLQVAYAVACLWWLYAHPMMPDAAVFGYVAKASCILCAVLSLPCMFMYVVLVGFHLWLMVLGYGTYEWMLRRRQEQRAKVEARKMAQQAARDNATRAPRSSSRTRPVVTIDARSTHAGITVTDVRCQERERELTTL</sequence>
<feature type="transmembrane region" description="Helical" evidence="7">
    <location>
        <begin position="246"/>
        <end position="267"/>
    </location>
</feature>
<feature type="transmembrane region" description="Helical" evidence="7">
    <location>
        <begin position="102"/>
        <end position="124"/>
    </location>
</feature>